<gene>
    <name evidence="5" type="ORF">CLIT_23c03190</name>
</gene>
<proteinExistence type="predicted"/>
<dbReference type="Pfam" id="PF00392">
    <property type="entry name" value="GntR"/>
    <property type="match status" value="1"/>
</dbReference>
<dbReference type="Gene3D" id="1.20.120.530">
    <property type="entry name" value="GntR ligand-binding domain-like"/>
    <property type="match status" value="1"/>
</dbReference>
<keyword evidence="6" id="KW-1185">Reference proteome</keyword>
<accession>A0A069RII1</accession>
<evidence type="ECO:0000256" key="2">
    <source>
        <dbReference type="ARBA" id="ARBA00023125"/>
    </source>
</evidence>
<organism evidence="5 6">
    <name type="scientific">Peptoclostridium litorale DSM 5388</name>
    <dbReference type="NCBI Taxonomy" id="1121324"/>
    <lineage>
        <taxon>Bacteria</taxon>
        <taxon>Bacillati</taxon>
        <taxon>Bacillota</taxon>
        <taxon>Clostridia</taxon>
        <taxon>Peptostreptococcales</taxon>
        <taxon>Peptoclostridiaceae</taxon>
        <taxon>Peptoclostridium</taxon>
    </lineage>
</organism>
<dbReference type="InterPro" id="IPR011711">
    <property type="entry name" value="GntR_C"/>
</dbReference>
<dbReference type="Pfam" id="PF07729">
    <property type="entry name" value="FCD"/>
    <property type="match status" value="1"/>
</dbReference>
<dbReference type="OrthoDB" id="9799482at2"/>
<dbReference type="SMART" id="SM00345">
    <property type="entry name" value="HTH_GNTR"/>
    <property type="match status" value="1"/>
</dbReference>
<keyword evidence="3" id="KW-0804">Transcription</keyword>
<evidence type="ECO:0000256" key="3">
    <source>
        <dbReference type="ARBA" id="ARBA00023163"/>
    </source>
</evidence>
<feature type="domain" description="HTH gntR-type" evidence="4">
    <location>
        <begin position="8"/>
        <end position="76"/>
    </location>
</feature>
<dbReference type="SUPFAM" id="SSF48008">
    <property type="entry name" value="GntR ligand-binding domain-like"/>
    <property type="match status" value="1"/>
</dbReference>
<dbReference type="SMART" id="SM00895">
    <property type="entry name" value="FCD"/>
    <property type="match status" value="1"/>
</dbReference>
<dbReference type="Proteomes" id="UP000027946">
    <property type="component" value="Unassembled WGS sequence"/>
</dbReference>
<dbReference type="STRING" id="1121324.CLIT_23c03190"/>
<protein>
    <submittedName>
        <fullName evidence="5">Lactate-responsive regulator LldR, GntR family</fullName>
    </submittedName>
</protein>
<dbReference type="InterPro" id="IPR036390">
    <property type="entry name" value="WH_DNA-bd_sf"/>
</dbReference>
<dbReference type="PANTHER" id="PTHR43537">
    <property type="entry name" value="TRANSCRIPTIONAL REGULATOR, GNTR FAMILY"/>
    <property type="match status" value="1"/>
</dbReference>
<evidence type="ECO:0000313" key="6">
    <source>
        <dbReference type="Proteomes" id="UP000027946"/>
    </source>
</evidence>
<evidence type="ECO:0000313" key="5">
    <source>
        <dbReference type="EMBL" id="KDR94047.1"/>
    </source>
</evidence>
<dbReference type="PRINTS" id="PR00035">
    <property type="entry name" value="HTHGNTR"/>
</dbReference>
<keyword evidence="2" id="KW-0238">DNA-binding</keyword>
<dbReference type="SUPFAM" id="SSF46785">
    <property type="entry name" value="Winged helix' DNA-binding domain"/>
    <property type="match status" value="1"/>
</dbReference>
<dbReference type="PANTHER" id="PTHR43537:SF43">
    <property type="entry name" value="GNTR-FAMILY TRANSCRIPTIONAL REGULATOR"/>
    <property type="match status" value="1"/>
</dbReference>
<evidence type="ECO:0000256" key="1">
    <source>
        <dbReference type="ARBA" id="ARBA00023015"/>
    </source>
</evidence>
<comment type="caution">
    <text evidence="5">The sequence shown here is derived from an EMBL/GenBank/DDBJ whole genome shotgun (WGS) entry which is preliminary data.</text>
</comment>
<sequence length="235" mass="26777">MFTPIKNKKLYEQVIEQIQNMIMNGQLKRGDKLPSERELAETLGVSRTSIREALRALEILGVIESRQGEGNFINGSIKSGFFEQLSIVFRLDEGSSLDVLDLRKIIEVEAAGLAAARITDKQSDELGKLIDEFEKAKNNEVESARLDKEIHYKIASITGNKLIVNLLETISSLMESFIKDARQKIQEKDETRMILVKQHKMICSAIMERNVEKSMKAMKEHLDYINNIYPDMIDS</sequence>
<name>A0A069RII1_PEPLI</name>
<keyword evidence="1" id="KW-0805">Transcription regulation</keyword>
<dbReference type="GO" id="GO:0003677">
    <property type="term" value="F:DNA binding"/>
    <property type="evidence" value="ECO:0007669"/>
    <property type="project" value="UniProtKB-KW"/>
</dbReference>
<reference evidence="5 6" key="1">
    <citation type="submission" date="2014-03" db="EMBL/GenBank/DDBJ databases">
        <title>Genome sequence of Clostridium litorale W6, DSM 5388.</title>
        <authorList>
            <person name="Poehlein A."/>
            <person name="Jagirdar A."/>
            <person name="Khonsari B."/>
            <person name="Chibani C.M."/>
            <person name="Gutierrez Gutierrez D.A."/>
            <person name="Davydova E."/>
            <person name="Alghaithi H.S."/>
            <person name="Nair K.P."/>
            <person name="Dhamotharan K."/>
            <person name="Chandran L."/>
            <person name="G W."/>
            <person name="Daniel R."/>
        </authorList>
    </citation>
    <scope>NUCLEOTIDE SEQUENCE [LARGE SCALE GENOMIC DNA]</scope>
    <source>
        <strain evidence="5 6">W6</strain>
    </source>
</reference>
<dbReference type="InterPro" id="IPR008920">
    <property type="entry name" value="TF_FadR/GntR_C"/>
</dbReference>
<dbReference type="Gene3D" id="1.10.10.10">
    <property type="entry name" value="Winged helix-like DNA-binding domain superfamily/Winged helix DNA-binding domain"/>
    <property type="match status" value="1"/>
</dbReference>
<dbReference type="PROSITE" id="PS50949">
    <property type="entry name" value="HTH_GNTR"/>
    <property type="match status" value="1"/>
</dbReference>
<dbReference type="InterPro" id="IPR036388">
    <property type="entry name" value="WH-like_DNA-bd_sf"/>
</dbReference>
<dbReference type="CDD" id="cd07377">
    <property type="entry name" value="WHTH_GntR"/>
    <property type="match status" value="1"/>
</dbReference>
<dbReference type="AlphaFoldDB" id="A0A069RII1"/>
<evidence type="ECO:0000259" key="4">
    <source>
        <dbReference type="PROSITE" id="PS50949"/>
    </source>
</evidence>
<dbReference type="InterPro" id="IPR000524">
    <property type="entry name" value="Tscrpt_reg_HTH_GntR"/>
</dbReference>
<dbReference type="RefSeq" id="WP_038267839.1">
    <property type="nucleotide sequence ID" value="NZ_FSRH01000003.1"/>
</dbReference>
<dbReference type="GO" id="GO:0003700">
    <property type="term" value="F:DNA-binding transcription factor activity"/>
    <property type="evidence" value="ECO:0007669"/>
    <property type="project" value="InterPro"/>
</dbReference>
<dbReference type="eggNOG" id="COG2186">
    <property type="taxonomic scope" value="Bacteria"/>
</dbReference>
<dbReference type="EMBL" id="JJMM01000026">
    <property type="protein sequence ID" value="KDR94047.1"/>
    <property type="molecule type" value="Genomic_DNA"/>
</dbReference>